<proteinExistence type="inferred from homology"/>
<dbReference type="NCBIfam" id="TIGR02861">
    <property type="entry name" value="SASP_H"/>
    <property type="match status" value="1"/>
</dbReference>
<sequence length="60" mass="6854">MKTERAREIATSPDMANVEYNGSPVYIEKVNEINNTAYIHLLSEPKDQIKVPVTNLIEHK</sequence>
<protein>
    <recommendedName>
        <fullName evidence="4">Small, acid-soluble spore protein H</fullName>
        <shortName evidence="4">SASP H</shortName>
    </recommendedName>
</protein>
<dbReference type="Proteomes" id="UP000632377">
    <property type="component" value="Unassembled WGS sequence"/>
</dbReference>
<dbReference type="RefSeq" id="WP_202747664.1">
    <property type="nucleotide sequence ID" value="NZ_JAESWC010000002.1"/>
</dbReference>
<name>A0ABS1T9L9_9CLOT</name>
<accession>A0ABS1T9L9</accession>
<gene>
    <name evidence="4" type="primary">sspH</name>
    <name evidence="5" type="ORF">JK636_04650</name>
</gene>
<keyword evidence="3 4" id="KW-0749">Sporulation</keyword>
<evidence type="ECO:0000313" key="6">
    <source>
        <dbReference type="Proteomes" id="UP000632377"/>
    </source>
</evidence>
<dbReference type="EMBL" id="JAESWC010000002">
    <property type="protein sequence ID" value="MBL4935044.1"/>
    <property type="molecule type" value="Genomic_DNA"/>
</dbReference>
<dbReference type="HAMAP" id="MF_00667">
    <property type="entry name" value="SspH"/>
    <property type="match status" value="1"/>
</dbReference>
<comment type="similarity">
    <text evidence="2 4">Belongs to the SspH family.</text>
</comment>
<evidence type="ECO:0000256" key="4">
    <source>
        <dbReference type="HAMAP-Rule" id="MF_00667"/>
    </source>
</evidence>
<reference evidence="5 6" key="1">
    <citation type="submission" date="2021-01" db="EMBL/GenBank/DDBJ databases">
        <title>Genome public.</title>
        <authorList>
            <person name="Liu C."/>
            <person name="Sun Q."/>
        </authorList>
    </citation>
    <scope>NUCLEOTIDE SEQUENCE [LARGE SCALE GENOMIC DNA]</scope>
    <source>
        <strain evidence="5 6">YIM B02515</strain>
    </source>
</reference>
<comment type="subcellular location">
    <subcellularLocation>
        <location evidence="1 4">Spore core</location>
    </subcellularLocation>
</comment>
<organism evidence="5 6">
    <name type="scientific">Clostridium rhizosphaerae</name>
    <dbReference type="NCBI Taxonomy" id="2803861"/>
    <lineage>
        <taxon>Bacteria</taxon>
        <taxon>Bacillati</taxon>
        <taxon>Bacillota</taxon>
        <taxon>Clostridia</taxon>
        <taxon>Eubacteriales</taxon>
        <taxon>Clostridiaceae</taxon>
        <taxon>Clostridium</taxon>
    </lineage>
</organism>
<dbReference type="InterPro" id="IPR012610">
    <property type="entry name" value="SASP_SspH"/>
</dbReference>
<evidence type="ECO:0000256" key="2">
    <source>
        <dbReference type="ARBA" id="ARBA00006573"/>
    </source>
</evidence>
<comment type="caution">
    <text evidence="5">The sequence shown here is derived from an EMBL/GenBank/DDBJ whole genome shotgun (WGS) entry which is preliminary data.</text>
</comment>
<keyword evidence="6" id="KW-1185">Reference proteome</keyword>
<dbReference type="Pfam" id="PF08141">
    <property type="entry name" value="SspH"/>
    <property type="match status" value="1"/>
</dbReference>
<evidence type="ECO:0000256" key="3">
    <source>
        <dbReference type="ARBA" id="ARBA00022969"/>
    </source>
</evidence>
<evidence type="ECO:0000313" key="5">
    <source>
        <dbReference type="EMBL" id="MBL4935044.1"/>
    </source>
</evidence>
<evidence type="ECO:0000256" key="1">
    <source>
        <dbReference type="ARBA" id="ARBA00004288"/>
    </source>
</evidence>